<evidence type="ECO:0000313" key="3">
    <source>
        <dbReference type="EMBL" id="GAH48793.1"/>
    </source>
</evidence>
<feature type="non-terminal residue" evidence="3">
    <location>
        <position position="61"/>
    </location>
</feature>
<feature type="domain" description="Major facilitator superfamily (MFS) profile" evidence="2">
    <location>
        <begin position="1"/>
        <end position="61"/>
    </location>
</feature>
<evidence type="ECO:0000259" key="2">
    <source>
        <dbReference type="PROSITE" id="PS50850"/>
    </source>
</evidence>
<keyword evidence="1" id="KW-0812">Transmembrane</keyword>
<dbReference type="InterPro" id="IPR011701">
    <property type="entry name" value="MFS"/>
</dbReference>
<dbReference type="InterPro" id="IPR020846">
    <property type="entry name" value="MFS_dom"/>
</dbReference>
<name>X1HU20_9ZZZZ</name>
<keyword evidence="1" id="KW-0472">Membrane</keyword>
<comment type="caution">
    <text evidence="3">The sequence shown here is derived from an EMBL/GenBank/DDBJ whole genome shotgun (WGS) entry which is preliminary data.</text>
</comment>
<dbReference type="Pfam" id="PF07690">
    <property type="entry name" value="MFS_1"/>
    <property type="match status" value="1"/>
</dbReference>
<feature type="transmembrane region" description="Helical" evidence="1">
    <location>
        <begin position="20"/>
        <end position="45"/>
    </location>
</feature>
<dbReference type="InterPro" id="IPR036259">
    <property type="entry name" value="MFS_trans_sf"/>
</dbReference>
<dbReference type="GO" id="GO:0022857">
    <property type="term" value="F:transmembrane transporter activity"/>
    <property type="evidence" value="ECO:0007669"/>
    <property type="project" value="InterPro"/>
</dbReference>
<proteinExistence type="predicted"/>
<dbReference type="AlphaFoldDB" id="X1HU20"/>
<dbReference type="SUPFAM" id="SSF103473">
    <property type="entry name" value="MFS general substrate transporter"/>
    <property type="match status" value="1"/>
</dbReference>
<dbReference type="PROSITE" id="PS50850">
    <property type="entry name" value="MFS"/>
    <property type="match status" value="1"/>
</dbReference>
<organism evidence="3">
    <name type="scientific">marine sediment metagenome</name>
    <dbReference type="NCBI Taxonomy" id="412755"/>
    <lineage>
        <taxon>unclassified sequences</taxon>
        <taxon>metagenomes</taxon>
        <taxon>ecological metagenomes</taxon>
    </lineage>
</organism>
<accession>X1HU20</accession>
<dbReference type="EMBL" id="BARU01020394">
    <property type="protein sequence ID" value="GAH48793.1"/>
    <property type="molecule type" value="Genomic_DNA"/>
</dbReference>
<protein>
    <recommendedName>
        <fullName evidence="2">Major facilitator superfamily (MFS) profile domain-containing protein</fullName>
    </recommendedName>
</protein>
<dbReference type="Gene3D" id="1.20.1720.10">
    <property type="entry name" value="Multidrug resistance protein D"/>
    <property type="match status" value="1"/>
</dbReference>
<sequence>MDIALFLPNEVLIAADLGIYFETLGIIIGIYTIVNGISILIFGYLSDRIERKNILIIAGEL</sequence>
<reference evidence="3" key="1">
    <citation type="journal article" date="2014" name="Front. Microbiol.">
        <title>High frequency of phylogenetically diverse reductive dehalogenase-homologous genes in deep subseafloor sedimentary metagenomes.</title>
        <authorList>
            <person name="Kawai M."/>
            <person name="Futagami T."/>
            <person name="Toyoda A."/>
            <person name="Takaki Y."/>
            <person name="Nishi S."/>
            <person name="Hori S."/>
            <person name="Arai W."/>
            <person name="Tsubouchi T."/>
            <person name="Morono Y."/>
            <person name="Uchiyama I."/>
            <person name="Ito T."/>
            <person name="Fujiyama A."/>
            <person name="Inagaki F."/>
            <person name="Takami H."/>
        </authorList>
    </citation>
    <scope>NUCLEOTIDE SEQUENCE</scope>
    <source>
        <strain evidence="3">Expedition CK06-06</strain>
    </source>
</reference>
<keyword evidence="1" id="KW-1133">Transmembrane helix</keyword>
<gene>
    <name evidence="3" type="ORF">S03H2_33506</name>
</gene>
<evidence type="ECO:0000256" key="1">
    <source>
        <dbReference type="SAM" id="Phobius"/>
    </source>
</evidence>